<keyword evidence="3" id="KW-1185">Reference proteome</keyword>
<protein>
    <submittedName>
        <fullName evidence="2">Dihydroneopterin aldolase</fullName>
    </submittedName>
</protein>
<dbReference type="SMART" id="SM00905">
    <property type="entry name" value="FolB"/>
    <property type="match status" value="1"/>
</dbReference>
<dbReference type="RefSeq" id="WP_205457883.1">
    <property type="nucleotide sequence ID" value="NZ_JAFHKK010000002.1"/>
</dbReference>
<dbReference type="EMBL" id="JAFHKK010000002">
    <property type="protein sequence ID" value="MBN2963443.1"/>
    <property type="molecule type" value="Genomic_DNA"/>
</dbReference>
<proteinExistence type="predicted"/>
<dbReference type="Proteomes" id="UP000703590">
    <property type="component" value="Unassembled WGS sequence"/>
</dbReference>
<reference evidence="2" key="2">
    <citation type="submission" date="2021-02" db="EMBL/GenBank/DDBJ databases">
        <authorList>
            <person name="Merkel A.Y."/>
        </authorList>
    </citation>
    <scope>NUCLEOTIDE SEQUENCE</scope>
    <source>
        <strain evidence="2">T05b</strain>
    </source>
</reference>
<reference evidence="2" key="1">
    <citation type="submission" date="2021-02" db="EMBL/GenBank/DDBJ databases">
        <title>Sulfurospirillum tamanensis sp. nov.</title>
        <authorList>
            <person name="Frolova A."/>
            <person name="Merkel A."/>
            <person name="Slobodkin A."/>
        </authorList>
    </citation>
    <scope>NUCLEOTIDE SEQUENCE</scope>
    <source>
        <strain evidence="2">T05b</strain>
    </source>
</reference>
<dbReference type="Pfam" id="PF02152">
    <property type="entry name" value="FolB"/>
    <property type="match status" value="1"/>
</dbReference>
<organism evidence="2 3">
    <name type="scientific">Sulfurospirillum tamanense</name>
    <dbReference type="NCBI Taxonomy" id="2813362"/>
    <lineage>
        <taxon>Bacteria</taxon>
        <taxon>Pseudomonadati</taxon>
        <taxon>Campylobacterota</taxon>
        <taxon>Epsilonproteobacteria</taxon>
        <taxon>Campylobacterales</taxon>
        <taxon>Sulfurospirillaceae</taxon>
        <taxon>Sulfurospirillum</taxon>
    </lineage>
</organism>
<name>A0ABS2WPW4_9BACT</name>
<dbReference type="InterPro" id="IPR006157">
    <property type="entry name" value="FolB_dom"/>
</dbReference>
<feature type="domain" description="Dihydroneopterin aldolase/epimerase" evidence="1">
    <location>
        <begin position="3"/>
        <end position="105"/>
    </location>
</feature>
<evidence type="ECO:0000313" key="3">
    <source>
        <dbReference type="Proteomes" id="UP000703590"/>
    </source>
</evidence>
<evidence type="ECO:0000313" key="2">
    <source>
        <dbReference type="EMBL" id="MBN2963443.1"/>
    </source>
</evidence>
<dbReference type="Gene3D" id="3.30.1130.10">
    <property type="match status" value="1"/>
</dbReference>
<sequence length="107" mass="11990">MTIFVKDLTFETIIGLLPEERITPQRVIFEGSFTCNDTPLSIDYAQVVSLVKETLIREQFETVEEALLMLAPLLKTAFPPITSLKLSLSKPDILPECTVGACLEKIY</sequence>
<evidence type="ECO:0000259" key="1">
    <source>
        <dbReference type="SMART" id="SM00905"/>
    </source>
</evidence>
<accession>A0ABS2WPW4</accession>
<gene>
    <name evidence="2" type="ORF">JWV37_01490</name>
</gene>
<dbReference type="SUPFAM" id="SSF55620">
    <property type="entry name" value="Tetrahydrobiopterin biosynthesis enzymes-like"/>
    <property type="match status" value="1"/>
</dbReference>
<comment type="caution">
    <text evidence="2">The sequence shown here is derived from an EMBL/GenBank/DDBJ whole genome shotgun (WGS) entry which is preliminary data.</text>
</comment>
<dbReference type="InterPro" id="IPR043133">
    <property type="entry name" value="GTP-CH-I_C/QueF"/>
</dbReference>